<evidence type="ECO:0000256" key="7">
    <source>
        <dbReference type="PROSITE-ProRule" id="PRU00221"/>
    </source>
</evidence>
<evidence type="ECO:0000256" key="8">
    <source>
        <dbReference type="SAM" id="Coils"/>
    </source>
</evidence>
<feature type="transmembrane region" description="Helical" evidence="9">
    <location>
        <begin position="1285"/>
        <end position="1304"/>
    </location>
</feature>
<keyword evidence="2 7" id="KW-0853">WD repeat</keyword>
<feature type="repeat" description="WD" evidence="7">
    <location>
        <begin position="490"/>
        <end position="531"/>
    </location>
</feature>
<dbReference type="PANTHER" id="PTHR22847">
    <property type="entry name" value="WD40 REPEAT PROTEIN"/>
    <property type="match status" value="1"/>
</dbReference>
<dbReference type="PROSITE" id="PS00678">
    <property type="entry name" value="WD_REPEATS_1"/>
    <property type="match status" value="10"/>
</dbReference>
<dbReference type="GO" id="GO:1990234">
    <property type="term" value="C:transferase complex"/>
    <property type="evidence" value="ECO:0007669"/>
    <property type="project" value="UniProtKB-ARBA"/>
</dbReference>
<name>A0A1R2BFK1_9CILI</name>
<feature type="transmembrane region" description="Helical" evidence="9">
    <location>
        <begin position="1223"/>
        <end position="1246"/>
    </location>
</feature>
<dbReference type="SMART" id="SM00320">
    <property type="entry name" value="WD40"/>
    <property type="match status" value="21"/>
</dbReference>
<evidence type="ECO:0000256" key="9">
    <source>
        <dbReference type="SAM" id="Phobius"/>
    </source>
</evidence>
<feature type="repeat" description="WD" evidence="7">
    <location>
        <begin position="747"/>
        <end position="779"/>
    </location>
</feature>
<evidence type="ECO:0000313" key="11">
    <source>
        <dbReference type="EMBL" id="OMJ75519.1"/>
    </source>
</evidence>
<feature type="transmembrane region" description="Helical" evidence="9">
    <location>
        <begin position="1339"/>
        <end position="1364"/>
    </location>
</feature>
<dbReference type="InterPro" id="IPR005821">
    <property type="entry name" value="Ion_trans_dom"/>
</dbReference>
<feature type="repeat" description="WD" evidence="7">
    <location>
        <begin position="237"/>
        <end position="278"/>
    </location>
</feature>
<protein>
    <recommendedName>
        <fullName evidence="10">Ion transport domain-containing protein</fullName>
    </recommendedName>
</protein>
<feature type="repeat" description="WD" evidence="7">
    <location>
        <begin position="572"/>
        <end position="613"/>
    </location>
</feature>
<evidence type="ECO:0000259" key="10">
    <source>
        <dbReference type="Pfam" id="PF00520"/>
    </source>
</evidence>
<evidence type="ECO:0000256" key="3">
    <source>
        <dbReference type="ARBA" id="ARBA00022692"/>
    </source>
</evidence>
<dbReference type="CDD" id="cd00200">
    <property type="entry name" value="WD40"/>
    <property type="match status" value="3"/>
</dbReference>
<dbReference type="PRINTS" id="PR00320">
    <property type="entry name" value="GPROTEINBRPT"/>
</dbReference>
<feature type="repeat" description="WD" evidence="7">
    <location>
        <begin position="614"/>
        <end position="647"/>
    </location>
</feature>
<dbReference type="PROSITE" id="PS50082">
    <property type="entry name" value="WD_REPEATS_2"/>
    <property type="match status" value="19"/>
</dbReference>
<feature type="repeat" description="WD" evidence="7">
    <location>
        <begin position="532"/>
        <end position="571"/>
    </location>
</feature>
<comment type="caution">
    <text evidence="11">The sequence shown here is derived from an EMBL/GenBank/DDBJ whole genome shotgun (WGS) entry which is preliminary data.</text>
</comment>
<dbReference type="SUPFAM" id="SSF48403">
    <property type="entry name" value="Ankyrin repeat"/>
    <property type="match status" value="1"/>
</dbReference>
<dbReference type="InterPro" id="IPR019775">
    <property type="entry name" value="WD40_repeat_CS"/>
</dbReference>
<feature type="repeat" description="WD" evidence="7">
    <location>
        <begin position="195"/>
        <end position="236"/>
    </location>
</feature>
<dbReference type="InterPro" id="IPR036322">
    <property type="entry name" value="WD40_repeat_dom_sf"/>
</dbReference>
<evidence type="ECO:0000256" key="4">
    <source>
        <dbReference type="ARBA" id="ARBA00022737"/>
    </source>
</evidence>
<reference evidence="11 12" key="1">
    <citation type="submission" date="2016-11" db="EMBL/GenBank/DDBJ databases">
        <title>The macronuclear genome of Stentor coeruleus: a giant cell with tiny introns.</title>
        <authorList>
            <person name="Slabodnick M."/>
            <person name="Ruby J.G."/>
            <person name="Reiff S.B."/>
            <person name="Swart E.C."/>
            <person name="Gosai S."/>
            <person name="Prabakaran S."/>
            <person name="Witkowska E."/>
            <person name="Larue G.E."/>
            <person name="Fisher S."/>
            <person name="Freeman R.M."/>
            <person name="Gunawardena J."/>
            <person name="Chu W."/>
            <person name="Stover N.A."/>
            <person name="Gregory B.D."/>
            <person name="Nowacki M."/>
            <person name="Derisi J."/>
            <person name="Roy S.W."/>
            <person name="Marshall W.F."/>
            <person name="Sood P."/>
        </authorList>
    </citation>
    <scope>NUCLEOTIDE SEQUENCE [LARGE SCALE GENOMIC DNA]</scope>
    <source>
        <strain evidence="11">WM001</strain>
    </source>
</reference>
<feature type="coiled-coil region" evidence="8">
    <location>
        <begin position="1558"/>
        <end position="1585"/>
    </location>
</feature>
<keyword evidence="12" id="KW-1185">Reference proteome</keyword>
<dbReference type="GO" id="GO:0005216">
    <property type="term" value="F:monoatomic ion channel activity"/>
    <property type="evidence" value="ECO:0007669"/>
    <property type="project" value="InterPro"/>
</dbReference>
<feature type="domain" description="Ion transport" evidence="10">
    <location>
        <begin position="1224"/>
        <end position="1436"/>
    </location>
</feature>
<proteinExistence type="predicted"/>
<keyword evidence="4" id="KW-0677">Repeat</keyword>
<dbReference type="Pfam" id="PF00520">
    <property type="entry name" value="Ion_trans"/>
    <property type="match status" value="1"/>
</dbReference>
<organism evidence="11 12">
    <name type="scientific">Stentor coeruleus</name>
    <dbReference type="NCBI Taxonomy" id="5963"/>
    <lineage>
        <taxon>Eukaryota</taxon>
        <taxon>Sar</taxon>
        <taxon>Alveolata</taxon>
        <taxon>Ciliophora</taxon>
        <taxon>Postciliodesmatophora</taxon>
        <taxon>Heterotrichea</taxon>
        <taxon>Heterotrichida</taxon>
        <taxon>Stentoridae</taxon>
        <taxon>Stentor</taxon>
    </lineage>
</organism>
<comment type="subcellular location">
    <subcellularLocation>
        <location evidence="1">Membrane</location>
        <topology evidence="1">Multi-pass membrane protein</topology>
    </subcellularLocation>
</comment>
<dbReference type="PROSITE" id="PS50294">
    <property type="entry name" value="WD_REPEATS_REGION"/>
    <property type="match status" value="16"/>
</dbReference>
<dbReference type="EMBL" id="MPUH01000686">
    <property type="protein sequence ID" value="OMJ75519.1"/>
    <property type="molecule type" value="Genomic_DNA"/>
</dbReference>
<feature type="repeat" description="WD" evidence="7">
    <location>
        <begin position="113"/>
        <end position="154"/>
    </location>
</feature>
<feature type="transmembrane region" description="Helical" evidence="9">
    <location>
        <begin position="1252"/>
        <end position="1273"/>
    </location>
</feature>
<feature type="repeat" description="WD" evidence="7">
    <location>
        <begin position="697"/>
        <end position="738"/>
    </location>
</feature>
<gene>
    <name evidence="11" type="ORF">SteCoe_25335</name>
</gene>
<evidence type="ECO:0000256" key="6">
    <source>
        <dbReference type="ARBA" id="ARBA00023136"/>
    </source>
</evidence>
<evidence type="ECO:0000256" key="5">
    <source>
        <dbReference type="ARBA" id="ARBA00022989"/>
    </source>
</evidence>
<dbReference type="Pfam" id="PF00400">
    <property type="entry name" value="WD40"/>
    <property type="match status" value="19"/>
</dbReference>
<dbReference type="InterPro" id="IPR001680">
    <property type="entry name" value="WD40_rpt"/>
</dbReference>
<feature type="repeat" description="WD" evidence="7">
    <location>
        <begin position="906"/>
        <end position="945"/>
    </location>
</feature>
<evidence type="ECO:0000256" key="2">
    <source>
        <dbReference type="ARBA" id="ARBA00022574"/>
    </source>
</evidence>
<dbReference type="Proteomes" id="UP000187209">
    <property type="component" value="Unassembled WGS sequence"/>
</dbReference>
<keyword evidence="8" id="KW-0175">Coiled coil</keyword>
<sequence>MKGDLNESLLAPPSNNESLIKRQETLKTLSIRRVQSSNTELDPIIEIKKSLAVIQHGRTKEFTNKILCKHEFFDSINVSSVCFTPDSQYLLSTGYDKLIKVWNVKDKKLEFSLKGHTNTILIVKTTRDGKILVSGSEDKTVRIWDFVTRKAIFNIGLPGGIFKVQISPDDLFIAATCNANVHIINIKNQSVDFILKGHIENVKGISFSPDGVYLASAGCDKIIKVWTFADKSLAFELSGHKNIIWSLDFSFDSKFLVSGSDDTKIKVWSIENKSLDFTLAGHKQGVAIAKFSPDGKYIASGSDDQDIIIWDFKSKESKHLLKGHSNTVWGLAFNPEGLILASGSDTSIGMWDIETGKKIVMLESFGHKDIVKCVKFSHDGKFIASASNDKSVKIWRVQDYKMVCEFNEHEGNVLTLCYNHDSTILASGGSDSKIILWNLTEKKKIHKFKGHDGSIRSLTFSSDSSYLISGSNDTTVKVWDVTKKTIDTTFTNHKNEISAVAISSRDRYLASGCQGNIINIYNFRSRKFEFKLERHTNCITSLSFNKTTLVSGSDDKSIKIWSLEEKKEIFELSGHSNYLSSVCFSKDGKYIVSGSWDLTVKIWDVEERKEIFEIEAHDSNISCVDISPDKNYLLTSSESLSFKLWSIMFQKENLNIEASPNSVMTIKFSPLGNMLATGNKKGKISIFNKTFELMFHLEEHSDCVRNLVFNKDESKLYSTGDDNNILVWDLTEKKHVKKYTLDISSWSIDLSPDGNFLASGAGDKIVRIWDLSKEKLIKEMKGHKYNILSIQYSLNGYYLASGSRDKTIILWNSITYQKEYEFLGHTNTIWGICFSPNSKYLASGSRDKAIKIWNVEDKRLEFDLLGHKHIVTSLVFTLDSKFLISGSWDMTIIIWNIAEKRKDFELKSHESSILCLSIRNNTIASADDQGNVKIWDLKENITLDSLKFSESHMIEFNEQNEINNLYSLDTGLPDKTFTGEIIIKDPESFNPGLVYNSRFQDSLVYFNIIQCFEKGDLTCLSKDSWKILLPPHKFTVLHFLCYKGEVKALQSLMKISQLALIADNFGHSPIFYSVKSGNEKITDMILNRLIGLKDEMTDEFLASFYAIRNDMFEIIKSSSAELEDFLNICIYSKMSDPIFAVPLENLPFVKMMNSEHLNLTHFVKQEGNNSQPIKIKIVPFCLPTNIGSSSSIKFLNVLIDCKNKEIFRTETIKHFIENRWKLLRYWTLSYTILNFLNVVFLILFFMNPLLSYNYLGLVIINFILLLWESIQFADSGLSYFKESWNILDLIRLFFSILWGVLLIQGIKNKYLTWFTFCLNLLRGLSGFRSFDMTRYYIRLIFESFTSIIPFLIIFIYTTLFFGIINNATTHENFEINFKLLWIDSFSLIFGESDDMKSDTLDLKYITFLLAVVINVILMLNMIISILADSFDEFQLNSEIHDYYEKLQVIKEVEQIKSIFHPTNLMQFMHICVYAYEANANLWKGKVLDARLHLKYYANSIKNDYKKTAANYESSQKSNTDYITKKLGRFENKMNENKKNGDEKFETIEKSLTEAKDIQKGTEERIGAVEKKLETIEQKLDLLMNALVNKKD</sequence>
<dbReference type="PANTHER" id="PTHR22847:SF637">
    <property type="entry name" value="WD REPEAT DOMAIN 5B"/>
    <property type="match status" value="1"/>
</dbReference>
<keyword evidence="6 9" id="KW-0472">Membrane</keyword>
<evidence type="ECO:0000256" key="1">
    <source>
        <dbReference type="ARBA" id="ARBA00004141"/>
    </source>
</evidence>
<feature type="repeat" description="WD" evidence="7">
    <location>
        <begin position="864"/>
        <end position="905"/>
    </location>
</feature>
<dbReference type="InterPro" id="IPR020472">
    <property type="entry name" value="WD40_PAC1"/>
</dbReference>
<keyword evidence="3 9" id="KW-0812">Transmembrane</keyword>
<feature type="repeat" description="WD" evidence="7">
    <location>
        <begin position="78"/>
        <end position="112"/>
    </location>
</feature>
<feature type="repeat" description="WD" evidence="7">
    <location>
        <begin position="822"/>
        <end position="863"/>
    </location>
</feature>
<feature type="repeat" description="WD" evidence="7">
    <location>
        <begin position="279"/>
        <end position="320"/>
    </location>
</feature>
<dbReference type="Gene3D" id="2.130.10.10">
    <property type="entry name" value="YVTN repeat-like/Quinoprotein amine dehydrogenase"/>
    <property type="match status" value="7"/>
</dbReference>
<dbReference type="InterPro" id="IPR036770">
    <property type="entry name" value="Ankyrin_rpt-contain_sf"/>
</dbReference>
<evidence type="ECO:0000313" key="12">
    <source>
        <dbReference type="Proteomes" id="UP000187209"/>
    </source>
</evidence>
<feature type="transmembrane region" description="Helical" evidence="9">
    <location>
        <begin position="1404"/>
        <end position="1427"/>
    </location>
</feature>
<feature type="repeat" description="WD" evidence="7">
    <location>
        <begin position="448"/>
        <end position="489"/>
    </location>
</feature>
<feature type="repeat" description="WD" evidence="7">
    <location>
        <begin position="406"/>
        <end position="447"/>
    </location>
</feature>
<feature type="repeat" description="WD" evidence="7">
    <location>
        <begin position="321"/>
        <end position="361"/>
    </location>
</feature>
<feature type="repeat" description="WD" evidence="7">
    <location>
        <begin position="364"/>
        <end position="405"/>
    </location>
</feature>
<keyword evidence="5 9" id="KW-1133">Transmembrane helix</keyword>
<accession>A0A1R2BFK1</accession>
<feature type="repeat" description="WD" evidence="7">
    <location>
        <begin position="780"/>
        <end position="812"/>
    </location>
</feature>
<dbReference type="InterPro" id="IPR015943">
    <property type="entry name" value="WD40/YVTN_repeat-like_dom_sf"/>
</dbReference>
<dbReference type="GO" id="GO:0016020">
    <property type="term" value="C:membrane"/>
    <property type="evidence" value="ECO:0007669"/>
    <property type="project" value="UniProtKB-SubCell"/>
</dbReference>
<dbReference type="SUPFAM" id="SSF50978">
    <property type="entry name" value="WD40 repeat-like"/>
    <property type="match status" value="3"/>
</dbReference>